<name>A0ABV7FQA3_9ALTE</name>
<keyword evidence="1" id="KW-0472">Membrane</keyword>
<protein>
    <submittedName>
        <fullName evidence="3">LamG-like jellyroll fold domain-containing protein</fullName>
    </submittedName>
</protein>
<reference evidence="4" key="1">
    <citation type="journal article" date="2019" name="Int. J. Syst. Evol. Microbiol.">
        <title>The Global Catalogue of Microorganisms (GCM) 10K type strain sequencing project: providing services to taxonomists for standard genome sequencing and annotation.</title>
        <authorList>
            <consortium name="The Broad Institute Genomics Platform"/>
            <consortium name="The Broad Institute Genome Sequencing Center for Infectious Disease"/>
            <person name="Wu L."/>
            <person name="Ma J."/>
        </authorList>
    </citation>
    <scope>NUCLEOTIDE SEQUENCE [LARGE SCALE GENOMIC DNA]</scope>
    <source>
        <strain evidence="4">KCTC 52473</strain>
    </source>
</reference>
<dbReference type="Proteomes" id="UP001595478">
    <property type="component" value="Unassembled WGS sequence"/>
</dbReference>
<feature type="domain" description="FecR protein" evidence="2">
    <location>
        <begin position="162"/>
        <end position="242"/>
    </location>
</feature>
<dbReference type="Gene3D" id="2.60.120.200">
    <property type="match status" value="1"/>
</dbReference>
<keyword evidence="1" id="KW-1133">Transmembrane helix</keyword>
<organism evidence="3 4">
    <name type="scientific">Agaribacter flavus</name>
    <dbReference type="NCBI Taxonomy" id="1902781"/>
    <lineage>
        <taxon>Bacteria</taxon>
        <taxon>Pseudomonadati</taxon>
        <taxon>Pseudomonadota</taxon>
        <taxon>Gammaproteobacteria</taxon>
        <taxon>Alteromonadales</taxon>
        <taxon>Alteromonadaceae</taxon>
        <taxon>Agaribacter</taxon>
    </lineage>
</organism>
<accession>A0ABV7FQA3</accession>
<evidence type="ECO:0000313" key="3">
    <source>
        <dbReference type="EMBL" id="MFC3122504.1"/>
    </source>
</evidence>
<dbReference type="Pfam" id="PF04773">
    <property type="entry name" value="FecR"/>
    <property type="match status" value="1"/>
</dbReference>
<dbReference type="SUPFAM" id="SSF49899">
    <property type="entry name" value="Concanavalin A-like lectins/glucanases"/>
    <property type="match status" value="1"/>
</dbReference>
<dbReference type="EMBL" id="JBHRSW010000023">
    <property type="protein sequence ID" value="MFC3122504.1"/>
    <property type="molecule type" value="Genomic_DNA"/>
</dbReference>
<keyword evidence="4" id="KW-1185">Reference proteome</keyword>
<comment type="caution">
    <text evidence="3">The sequence shown here is derived from an EMBL/GenBank/DDBJ whole genome shotgun (WGS) entry which is preliminary data.</text>
</comment>
<dbReference type="Pfam" id="PF13385">
    <property type="entry name" value="Laminin_G_3"/>
    <property type="match status" value="1"/>
</dbReference>
<proteinExistence type="predicted"/>
<evidence type="ECO:0000259" key="2">
    <source>
        <dbReference type="Pfam" id="PF04773"/>
    </source>
</evidence>
<evidence type="ECO:0000256" key="1">
    <source>
        <dbReference type="SAM" id="Phobius"/>
    </source>
</evidence>
<dbReference type="InterPro" id="IPR006860">
    <property type="entry name" value="FecR"/>
</dbReference>
<dbReference type="InterPro" id="IPR013320">
    <property type="entry name" value="ConA-like_dom_sf"/>
</dbReference>
<dbReference type="Gene3D" id="2.60.120.1440">
    <property type="match status" value="1"/>
</dbReference>
<gene>
    <name evidence="3" type="ORF">ACFOHL_12815</name>
</gene>
<dbReference type="RefSeq" id="WP_376920637.1">
    <property type="nucleotide sequence ID" value="NZ_JBHRSW010000023.1"/>
</dbReference>
<evidence type="ECO:0000313" key="4">
    <source>
        <dbReference type="Proteomes" id="UP001595478"/>
    </source>
</evidence>
<feature type="transmembrane region" description="Helical" evidence="1">
    <location>
        <begin position="103"/>
        <end position="121"/>
    </location>
</feature>
<sequence length="529" mass="58726">MGTAPLSKQQERLLASYLAGENVDDALLDECKRSPKVLKELSDLIANQRMLNGELDPLNDKILFAKEVIARLDKSNQRASLGETLQVELPDKVRFKARYERRFTRVASIALFLCIVVLFSINNSQHHLATVTKLAATSHLSDSLGLGSKIGKGDVFLNKGYSELTLSNGVILVLEAPVSLRLRSSEQVIVNSGKIVAKVPPEAIGFRIDTPSAEIIDLGTEFGVAVAENGESQVHVLDGEIKARANELNSFKVLKKDEALSFDKHSNTLEMPSQPKRFMRVLPGHSAEKPNFLHWSFDDIAKNKQFNSSGKGFDGEQYPAVDRSQKDDSIKLSIGKFGQAVDFNGNGNWLETSFPGIGNDHPRTVSFWVKVPRDFSINNAYGILSWGVQQDYASWQISPNPETSNGELGRLRIGTYNAQVVGSTDLRDDRWHHVAVVMYGGETADISTHVLLYVDGELEKTENKSIAKINTLLDHPKSKPLSLGRNIGFHPEAEHETQNYFKGSVDELFIFEAALSQKQIRTLMQNNRL</sequence>
<dbReference type="InterPro" id="IPR012373">
    <property type="entry name" value="Ferrdict_sens_TM"/>
</dbReference>
<dbReference type="PANTHER" id="PTHR30273:SF2">
    <property type="entry name" value="PROTEIN FECR"/>
    <property type="match status" value="1"/>
</dbReference>
<keyword evidence="1" id="KW-0812">Transmembrane</keyword>
<dbReference type="PANTHER" id="PTHR30273">
    <property type="entry name" value="PERIPLASMIC SIGNAL SENSOR AND SIGMA FACTOR ACTIVATOR FECR-RELATED"/>
    <property type="match status" value="1"/>
</dbReference>